<keyword evidence="1" id="KW-0812">Transmembrane</keyword>
<evidence type="ECO:0000313" key="2">
    <source>
        <dbReference type="EMBL" id="OGG74969.1"/>
    </source>
</evidence>
<dbReference type="AlphaFoldDB" id="A0A1F6EMU6"/>
<reference evidence="2 3" key="1">
    <citation type="journal article" date="2016" name="Nat. Commun.">
        <title>Thousands of microbial genomes shed light on interconnected biogeochemical processes in an aquifer system.</title>
        <authorList>
            <person name="Anantharaman K."/>
            <person name="Brown C.T."/>
            <person name="Hug L.A."/>
            <person name="Sharon I."/>
            <person name="Castelle C.J."/>
            <person name="Probst A.J."/>
            <person name="Thomas B.C."/>
            <person name="Singh A."/>
            <person name="Wilkins M.J."/>
            <person name="Karaoz U."/>
            <person name="Brodie E.L."/>
            <person name="Williams K.H."/>
            <person name="Hubbard S.S."/>
            <person name="Banfield J.F."/>
        </authorList>
    </citation>
    <scope>NUCLEOTIDE SEQUENCE [LARGE SCALE GENOMIC DNA]</scope>
</reference>
<keyword evidence="1" id="KW-0472">Membrane</keyword>
<protein>
    <submittedName>
        <fullName evidence="2">Uncharacterized protein</fullName>
    </submittedName>
</protein>
<feature type="transmembrane region" description="Helical" evidence="1">
    <location>
        <begin position="9"/>
        <end position="27"/>
    </location>
</feature>
<evidence type="ECO:0000256" key="1">
    <source>
        <dbReference type="SAM" id="Phobius"/>
    </source>
</evidence>
<accession>A0A1F6EMU6</accession>
<proteinExistence type="predicted"/>
<name>A0A1F6EMU6_9BACT</name>
<organism evidence="2 3">
    <name type="scientific">Candidatus Kaiserbacteria bacterium RIFCSPLOWO2_01_FULL_50_24</name>
    <dbReference type="NCBI Taxonomy" id="1798507"/>
    <lineage>
        <taxon>Bacteria</taxon>
        <taxon>Candidatus Kaiseribacteriota</taxon>
    </lineage>
</organism>
<feature type="transmembrane region" description="Helical" evidence="1">
    <location>
        <begin position="33"/>
        <end position="53"/>
    </location>
</feature>
<dbReference type="EMBL" id="MFLU01000010">
    <property type="protein sequence ID" value="OGG74969.1"/>
    <property type="molecule type" value="Genomic_DNA"/>
</dbReference>
<comment type="caution">
    <text evidence="2">The sequence shown here is derived from an EMBL/GenBank/DDBJ whole genome shotgun (WGS) entry which is preliminary data.</text>
</comment>
<keyword evidence="1" id="KW-1133">Transmembrane helix</keyword>
<sequence>MRSGTFDLVFYTVAIIVANILYIQYGALSWKAALFGMVTYVVLAVAYEILAYLKHWKHLPTGRAVESIIVLLLPH</sequence>
<gene>
    <name evidence="2" type="ORF">A3A34_04090</name>
</gene>
<evidence type="ECO:0000313" key="3">
    <source>
        <dbReference type="Proteomes" id="UP000178587"/>
    </source>
</evidence>
<dbReference type="Proteomes" id="UP000178587">
    <property type="component" value="Unassembled WGS sequence"/>
</dbReference>